<comment type="subunit">
    <text evidence="9">Monomer.</text>
</comment>
<evidence type="ECO:0000313" key="11">
    <source>
        <dbReference type="EMBL" id="ADU65468.1"/>
    </source>
</evidence>
<gene>
    <name evidence="9" type="primary">aroA</name>
    <name evidence="11" type="ordered locus">Selin_0724</name>
</gene>
<name>E6W1T6_DESIS</name>
<keyword evidence="5 9" id="KW-0028">Amino-acid biosynthesis</keyword>
<proteinExistence type="inferred from homology"/>
<feature type="binding site" evidence="9">
    <location>
        <position position="167"/>
    </location>
    <ligand>
        <name>3-phosphoshikimate</name>
        <dbReference type="ChEBI" id="CHEBI:145989"/>
    </ligand>
</feature>
<dbReference type="EC" id="2.5.1.19" evidence="9"/>
<dbReference type="NCBIfam" id="TIGR01356">
    <property type="entry name" value="aroA"/>
    <property type="match status" value="1"/>
</dbReference>
<dbReference type="AlphaFoldDB" id="E6W1T6"/>
<feature type="binding site" evidence="9">
    <location>
        <position position="25"/>
    </location>
    <ligand>
        <name>3-phosphoshikimate</name>
        <dbReference type="ChEBI" id="CHEBI:145989"/>
    </ligand>
</feature>
<evidence type="ECO:0000256" key="6">
    <source>
        <dbReference type="ARBA" id="ARBA00022679"/>
    </source>
</evidence>
<dbReference type="FunCoup" id="E6W1T6">
    <property type="interactions" value="463"/>
</dbReference>
<evidence type="ECO:0000256" key="7">
    <source>
        <dbReference type="ARBA" id="ARBA00023141"/>
    </source>
</evidence>
<dbReference type="SUPFAM" id="SSF55205">
    <property type="entry name" value="EPT/RTPC-like"/>
    <property type="match status" value="1"/>
</dbReference>
<dbReference type="InParanoid" id="E6W1T6"/>
<comment type="pathway">
    <text evidence="2 9">Metabolic intermediate biosynthesis; chorismate biosynthesis; chorismate from D-erythrose 4-phosphate and phosphoenolpyruvate: step 6/7.</text>
</comment>
<dbReference type="PROSITE" id="PS00104">
    <property type="entry name" value="EPSP_SYNTHASE_1"/>
    <property type="match status" value="1"/>
</dbReference>
<dbReference type="STRING" id="653733.Selin_0724"/>
<feature type="binding site" evidence="9">
    <location>
        <position position="389"/>
    </location>
    <ligand>
        <name>phosphoenolpyruvate</name>
        <dbReference type="ChEBI" id="CHEBI:58702"/>
    </ligand>
</feature>
<feature type="binding site" evidence="9">
    <location>
        <position position="92"/>
    </location>
    <ligand>
        <name>phosphoenolpyruvate</name>
        <dbReference type="ChEBI" id="CHEBI:58702"/>
    </ligand>
</feature>
<dbReference type="GO" id="GO:0005737">
    <property type="term" value="C:cytoplasm"/>
    <property type="evidence" value="ECO:0007669"/>
    <property type="project" value="UniProtKB-SubCell"/>
</dbReference>
<protein>
    <recommendedName>
        <fullName evidence="9">3-phosphoshikimate 1-carboxyvinyltransferase</fullName>
        <ecNumber evidence="9">2.5.1.19</ecNumber>
    </recommendedName>
    <alternativeName>
        <fullName evidence="9">5-enolpyruvylshikimate-3-phosphate synthase</fullName>
        <shortName evidence="9">EPSP synthase</shortName>
        <shortName evidence="9">EPSPS</shortName>
    </alternativeName>
</protein>
<feature type="binding site" evidence="9">
    <location>
        <position position="20"/>
    </location>
    <ligand>
        <name>3-phosphoshikimate</name>
        <dbReference type="ChEBI" id="CHEBI:145989"/>
    </ligand>
</feature>
<dbReference type="Pfam" id="PF00275">
    <property type="entry name" value="EPSP_synthase"/>
    <property type="match status" value="1"/>
</dbReference>
<dbReference type="InterPro" id="IPR036968">
    <property type="entry name" value="Enolpyruvate_Tfrase_sf"/>
</dbReference>
<dbReference type="GO" id="GO:0003866">
    <property type="term" value="F:3-phosphoshikimate 1-carboxyvinyltransferase activity"/>
    <property type="evidence" value="ECO:0007669"/>
    <property type="project" value="UniProtKB-UniRule"/>
</dbReference>
<accession>E6W1T6</accession>
<comment type="similarity">
    <text evidence="3 9">Belongs to the EPSP synthase family.</text>
</comment>
<dbReference type="FunFam" id="3.65.10.10:FF:000006">
    <property type="entry name" value="3-phosphoshikimate 1-carboxyvinyltransferase"/>
    <property type="match status" value="1"/>
</dbReference>
<evidence type="ECO:0000256" key="9">
    <source>
        <dbReference type="HAMAP-Rule" id="MF_00210"/>
    </source>
</evidence>
<evidence type="ECO:0000256" key="2">
    <source>
        <dbReference type="ARBA" id="ARBA00004811"/>
    </source>
</evidence>
<dbReference type="CDD" id="cd01556">
    <property type="entry name" value="EPSP_synthase"/>
    <property type="match status" value="1"/>
</dbReference>
<sequence length="432" mass="46570">MSDIWRKPMLKGTIAVASDKSITHRAIMFSSLAQGQSIISNPLMGDDNISTCKAFQAMGVDVQLVHNAIIINSPGVDGLREAEDVLDFGNSGTTTRLMLGILSGLPLFSVITGDQYLRKRPMMRVIDPLRQMGARIDGRDGGRLLPASVRGGDLQGITYHSPVASAQVKSALVLAGIFARGTTVVSEPEISRDHTERMLPFYGVGVKVEGKTVSVTGGQRFEPRNMEVPGDISSAAFFLVAASVVPGSQVTLSNVGINPTRTGVLDILQQMGADIRLENQRLVCGEPVCDIVITHAPLEAAHIFGEMVPRLIDEIPALAVAMCFARGKSIVKDAKELRVKETDRIVTTLANLKALGVEVEEYEDGFAVTGNPDFQLPSGVTLDSYGDHRIGMSAYLFSLLQRNIIVDGMECVSVSFPNFQKFLAQLQRGGDQ</sequence>
<keyword evidence="7 9" id="KW-0057">Aromatic amino acid biosynthesis</keyword>
<dbReference type="PANTHER" id="PTHR21090:SF5">
    <property type="entry name" value="PENTAFUNCTIONAL AROM POLYPEPTIDE"/>
    <property type="match status" value="1"/>
</dbReference>
<dbReference type="FunFam" id="3.65.10.10:FF:000005">
    <property type="entry name" value="3-phosphoshikimate 1-carboxyvinyltransferase"/>
    <property type="match status" value="1"/>
</dbReference>
<feature type="domain" description="Enolpyruvate transferase" evidence="10">
    <location>
        <begin position="10"/>
        <end position="421"/>
    </location>
</feature>
<dbReference type="PIRSF" id="PIRSF000505">
    <property type="entry name" value="EPSPS"/>
    <property type="match status" value="1"/>
</dbReference>
<keyword evidence="12" id="KW-1185">Reference proteome</keyword>
<dbReference type="eggNOG" id="COG0128">
    <property type="taxonomic scope" value="Bacteria"/>
</dbReference>
<dbReference type="GO" id="GO:0009423">
    <property type="term" value="P:chorismate biosynthetic process"/>
    <property type="evidence" value="ECO:0007669"/>
    <property type="project" value="UniProtKB-UniRule"/>
</dbReference>
<comment type="catalytic activity">
    <reaction evidence="8">
        <text>3-phosphoshikimate + phosphoenolpyruvate = 5-O-(1-carboxyvinyl)-3-phosphoshikimate + phosphate</text>
        <dbReference type="Rhea" id="RHEA:21256"/>
        <dbReference type="ChEBI" id="CHEBI:43474"/>
        <dbReference type="ChEBI" id="CHEBI:57701"/>
        <dbReference type="ChEBI" id="CHEBI:58702"/>
        <dbReference type="ChEBI" id="CHEBI:145989"/>
        <dbReference type="EC" id="2.5.1.19"/>
    </reaction>
    <physiologicalReaction direction="left-to-right" evidence="8">
        <dbReference type="Rhea" id="RHEA:21257"/>
    </physiologicalReaction>
</comment>
<evidence type="ECO:0000256" key="1">
    <source>
        <dbReference type="ARBA" id="ARBA00002174"/>
    </source>
</evidence>
<feature type="binding site" evidence="9">
    <location>
        <position position="120"/>
    </location>
    <ligand>
        <name>phosphoenolpyruvate</name>
        <dbReference type="ChEBI" id="CHEBI:58702"/>
    </ligand>
</feature>
<evidence type="ECO:0000313" key="12">
    <source>
        <dbReference type="Proteomes" id="UP000002572"/>
    </source>
</evidence>
<feature type="active site" description="Proton acceptor" evidence="9">
    <location>
        <position position="313"/>
    </location>
</feature>
<keyword evidence="6 9" id="KW-0808">Transferase</keyword>
<feature type="binding site" evidence="9">
    <location>
        <position position="344"/>
    </location>
    <ligand>
        <name>phosphoenolpyruvate</name>
        <dbReference type="ChEBI" id="CHEBI:58702"/>
    </ligand>
</feature>
<dbReference type="Proteomes" id="UP000002572">
    <property type="component" value="Chromosome"/>
</dbReference>
<dbReference type="InterPro" id="IPR006264">
    <property type="entry name" value="EPSP_synthase"/>
</dbReference>
<evidence type="ECO:0000259" key="10">
    <source>
        <dbReference type="Pfam" id="PF00275"/>
    </source>
</evidence>
<comment type="caution">
    <text evidence="9">Lacks conserved residue(s) required for the propagation of feature annotation.</text>
</comment>
<evidence type="ECO:0000256" key="8">
    <source>
        <dbReference type="ARBA" id="ARBA00044633"/>
    </source>
</evidence>
<feature type="binding site" evidence="9">
    <location>
        <position position="167"/>
    </location>
    <ligand>
        <name>phosphoenolpyruvate</name>
        <dbReference type="ChEBI" id="CHEBI:58702"/>
    </ligand>
</feature>
<organism evidence="11 12">
    <name type="scientific">Desulfurispirillum indicum (strain ATCC BAA-1389 / DSM 22839 / S5)</name>
    <dbReference type="NCBI Taxonomy" id="653733"/>
    <lineage>
        <taxon>Bacteria</taxon>
        <taxon>Pseudomonadati</taxon>
        <taxon>Chrysiogenota</taxon>
        <taxon>Chrysiogenia</taxon>
        <taxon>Chrysiogenales</taxon>
        <taxon>Chrysiogenaceae</taxon>
        <taxon>Desulfurispirillum</taxon>
    </lineage>
</organism>
<dbReference type="EMBL" id="CP002432">
    <property type="protein sequence ID" value="ADU65468.1"/>
    <property type="molecule type" value="Genomic_DNA"/>
</dbReference>
<evidence type="ECO:0000256" key="5">
    <source>
        <dbReference type="ARBA" id="ARBA00022605"/>
    </source>
</evidence>
<dbReference type="HAMAP" id="MF_00210">
    <property type="entry name" value="EPSP_synth"/>
    <property type="match status" value="1"/>
</dbReference>
<comment type="function">
    <text evidence="1 9">Catalyzes the transfer of the enolpyruvyl moiety of phosphoenolpyruvate (PEP) to the 5-hydroxyl of shikimate-3-phosphate (S3P) to produce enolpyruvyl shikimate-3-phosphate and inorganic phosphate.</text>
</comment>
<dbReference type="InterPro" id="IPR001986">
    <property type="entry name" value="Enolpyruvate_Tfrase_dom"/>
</dbReference>
<dbReference type="KEGG" id="din:Selin_0724"/>
<keyword evidence="4 9" id="KW-0963">Cytoplasm</keyword>
<feature type="binding site" evidence="9">
    <location>
        <position position="20"/>
    </location>
    <ligand>
        <name>phosphoenolpyruvate</name>
        <dbReference type="ChEBI" id="CHEBI:58702"/>
    </ligand>
</feature>
<feature type="binding site" evidence="9">
    <location>
        <position position="21"/>
    </location>
    <ligand>
        <name>3-phosphoshikimate</name>
        <dbReference type="ChEBI" id="CHEBI:145989"/>
    </ligand>
</feature>
<feature type="binding site" evidence="9">
    <location>
        <position position="165"/>
    </location>
    <ligand>
        <name>3-phosphoshikimate</name>
        <dbReference type="ChEBI" id="CHEBI:145989"/>
    </ligand>
</feature>
<feature type="binding site" evidence="9">
    <location>
        <position position="340"/>
    </location>
    <ligand>
        <name>3-phosphoshikimate</name>
        <dbReference type="ChEBI" id="CHEBI:145989"/>
    </ligand>
</feature>
<feature type="binding site" evidence="9">
    <location>
        <position position="313"/>
    </location>
    <ligand>
        <name>3-phosphoshikimate</name>
        <dbReference type="ChEBI" id="CHEBI:145989"/>
    </ligand>
</feature>
<dbReference type="PROSITE" id="PS00885">
    <property type="entry name" value="EPSP_SYNTHASE_2"/>
    <property type="match status" value="1"/>
</dbReference>
<evidence type="ECO:0000256" key="3">
    <source>
        <dbReference type="ARBA" id="ARBA00009948"/>
    </source>
</evidence>
<evidence type="ECO:0000256" key="4">
    <source>
        <dbReference type="ARBA" id="ARBA00022490"/>
    </source>
</evidence>
<dbReference type="InterPro" id="IPR013792">
    <property type="entry name" value="RNA3'P_cycl/enolpyr_Trfase_a/b"/>
</dbReference>
<dbReference type="InterPro" id="IPR023193">
    <property type="entry name" value="EPSP_synthase_CS"/>
</dbReference>
<dbReference type="Gene3D" id="3.65.10.10">
    <property type="entry name" value="Enolpyruvate transferase domain"/>
    <property type="match status" value="2"/>
</dbReference>
<dbReference type="PANTHER" id="PTHR21090">
    <property type="entry name" value="AROM/DEHYDROQUINATE SYNTHASE"/>
    <property type="match status" value="1"/>
</dbReference>
<dbReference type="GO" id="GO:0009073">
    <property type="term" value="P:aromatic amino acid family biosynthetic process"/>
    <property type="evidence" value="ECO:0007669"/>
    <property type="project" value="UniProtKB-KW"/>
</dbReference>
<dbReference type="GO" id="GO:0008652">
    <property type="term" value="P:amino acid biosynthetic process"/>
    <property type="evidence" value="ECO:0007669"/>
    <property type="project" value="UniProtKB-KW"/>
</dbReference>
<dbReference type="UniPathway" id="UPA00053">
    <property type="reaction ID" value="UER00089"/>
</dbReference>
<dbReference type="HOGENOM" id="CLU_024321_0_1_0"/>
<reference evidence="11 12" key="1">
    <citation type="submission" date="2010-12" db="EMBL/GenBank/DDBJ databases">
        <title>Complete sequence of Desulfurispirillum indicum S5.</title>
        <authorList>
            <consortium name="US DOE Joint Genome Institute"/>
            <person name="Lucas S."/>
            <person name="Copeland A."/>
            <person name="Lapidus A."/>
            <person name="Cheng J.-F."/>
            <person name="Goodwin L."/>
            <person name="Pitluck S."/>
            <person name="Chertkov O."/>
            <person name="Held B."/>
            <person name="Detter J.C."/>
            <person name="Han C."/>
            <person name="Tapia R."/>
            <person name="Land M."/>
            <person name="Hauser L."/>
            <person name="Kyrpides N."/>
            <person name="Ivanova N."/>
            <person name="Mikhailova N."/>
            <person name="Haggblom M."/>
            <person name="Rauschenbach I."/>
            <person name="Bini E."/>
            <person name="Woyke T."/>
        </authorList>
    </citation>
    <scope>NUCLEOTIDE SEQUENCE [LARGE SCALE GENOMIC DNA]</scope>
    <source>
        <strain evidence="12">ATCC BAA-1389 / DSM 22839 / S5</strain>
    </source>
</reference>
<comment type="subcellular location">
    <subcellularLocation>
        <location evidence="9">Cytoplasm</location>
    </subcellularLocation>
</comment>